<dbReference type="Pfam" id="PF09939">
    <property type="entry name" value="DUF2171"/>
    <property type="match status" value="1"/>
</dbReference>
<sequence length="83" mass="9000">MSDFTTQIQEHMEVVGQDGGHVGTVDKVEGDRIKLTRKDDPDGTQQHHHFLPLCLVSAVAEGRVRLNLPADTARNRAVAGGQA</sequence>
<comment type="caution">
    <text evidence="1">The sequence shown here is derived from an EMBL/GenBank/DDBJ whole genome shotgun (WGS) entry which is preliminary data.</text>
</comment>
<dbReference type="EMBL" id="JBHRSB010000002">
    <property type="protein sequence ID" value="MFC2999483.1"/>
    <property type="molecule type" value="Genomic_DNA"/>
</dbReference>
<organism evidence="1 2">
    <name type="scientific">Falsiroseomonas tokyonensis</name>
    <dbReference type="NCBI Taxonomy" id="430521"/>
    <lineage>
        <taxon>Bacteria</taxon>
        <taxon>Pseudomonadati</taxon>
        <taxon>Pseudomonadota</taxon>
        <taxon>Alphaproteobacteria</taxon>
        <taxon>Acetobacterales</taxon>
        <taxon>Roseomonadaceae</taxon>
        <taxon>Falsiroseomonas</taxon>
    </lineage>
</organism>
<proteinExistence type="predicted"/>
<dbReference type="InterPro" id="IPR018684">
    <property type="entry name" value="DUF2171"/>
</dbReference>
<accession>A0ABV7BQC2</accession>
<protein>
    <submittedName>
        <fullName evidence="1">DUF2171 domain-containing protein</fullName>
    </submittedName>
</protein>
<dbReference type="RefSeq" id="WP_216835526.1">
    <property type="nucleotide sequence ID" value="NZ_JAFNJS010000002.1"/>
</dbReference>
<evidence type="ECO:0000313" key="1">
    <source>
        <dbReference type="EMBL" id="MFC2999483.1"/>
    </source>
</evidence>
<reference evidence="2" key="1">
    <citation type="journal article" date="2019" name="Int. J. Syst. Evol. Microbiol.">
        <title>The Global Catalogue of Microorganisms (GCM) 10K type strain sequencing project: providing services to taxonomists for standard genome sequencing and annotation.</title>
        <authorList>
            <consortium name="The Broad Institute Genomics Platform"/>
            <consortium name="The Broad Institute Genome Sequencing Center for Infectious Disease"/>
            <person name="Wu L."/>
            <person name="Ma J."/>
        </authorList>
    </citation>
    <scope>NUCLEOTIDE SEQUENCE [LARGE SCALE GENOMIC DNA]</scope>
    <source>
        <strain evidence="2">CGMCC 1.16855</strain>
    </source>
</reference>
<name>A0ABV7BQC2_9PROT</name>
<gene>
    <name evidence="1" type="ORF">ACFOD3_06235</name>
</gene>
<evidence type="ECO:0000313" key="2">
    <source>
        <dbReference type="Proteomes" id="UP001595420"/>
    </source>
</evidence>
<keyword evidence="2" id="KW-1185">Reference proteome</keyword>
<dbReference type="Proteomes" id="UP001595420">
    <property type="component" value="Unassembled WGS sequence"/>
</dbReference>